<proteinExistence type="predicted"/>
<reference evidence="1" key="1">
    <citation type="submission" date="2009-04" db="EMBL/GenBank/DDBJ databases">
        <authorList>
            <person name="Weinstock G."/>
            <person name="Sodergren E."/>
            <person name="Clifton S."/>
            <person name="Fulton L."/>
            <person name="Fulton B."/>
            <person name="Courtney L."/>
            <person name="Fronick C."/>
            <person name="Harrison M."/>
            <person name="Strong C."/>
            <person name="Farmer C."/>
            <person name="Delahaunty K."/>
            <person name="Markovic C."/>
            <person name="Hall O."/>
            <person name="Minx P."/>
            <person name="Tomlinson C."/>
            <person name="Mitreva M."/>
            <person name="Nelson J."/>
            <person name="Hou S."/>
            <person name="Wollam A."/>
            <person name="Pepin K.H."/>
            <person name="Johnson M."/>
            <person name="Bhonagiri V."/>
            <person name="Nash W.E."/>
            <person name="Warren W."/>
            <person name="Chinwalla A."/>
            <person name="Mardis E.R."/>
            <person name="Wilson R.K."/>
        </authorList>
    </citation>
    <scope>NUCLEOTIDE SEQUENCE [LARGE SCALE GENOMIC DNA]</scope>
    <source>
        <strain evidence="1">ATCC 51147</strain>
    </source>
</reference>
<organism evidence="1 2">
    <name type="scientific">Kingella oralis ATCC 51147</name>
    <dbReference type="NCBI Taxonomy" id="629741"/>
    <lineage>
        <taxon>Bacteria</taxon>
        <taxon>Pseudomonadati</taxon>
        <taxon>Pseudomonadota</taxon>
        <taxon>Betaproteobacteria</taxon>
        <taxon>Neisseriales</taxon>
        <taxon>Neisseriaceae</taxon>
        <taxon>Kingella</taxon>
    </lineage>
</organism>
<dbReference type="HOGENOM" id="CLU_3136676_0_0_4"/>
<keyword evidence="2" id="KW-1185">Reference proteome</keyword>
<sequence>MSGKVRGRINSHKAIICISFVFLLHQGDMLQSARFFQPKPRFRLLLNST</sequence>
<dbReference type="AlphaFoldDB" id="C4GLW8"/>
<protein>
    <submittedName>
        <fullName evidence="1">Uncharacterized protein</fullName>
    </submittedName>
</protein>
<accession>C4GLW8</accession>
<dbReference type="EMBL" id="ACJW02000005">
    <property type="protein sequence ID" value="EEP67120.1"/>
    <property type="molecule type" value="Genomic_DNA"/>
</dbReference>
<evidence type="ECO:0000313" key="2">
    <source>
        <dbReference type="Proteomes" id="UP000003009"/>
    </source>
</evidence>
<name>C4GLW8_9NEIS</name>
<dbReference type="Proteomes" id="UP000003009">
    <property type="component" value="Unassembled WGS sequence"/>
</dbReference>
<evidence type="ECO:0000313" key="1">
    <source>
        <dbReference type="EMBL" id="EEP67120.1"/>
    </source>
</evidence>
<comment type="caution">
    <text evidence="1">The sequence shown here is derived from an EMBL/GenBank/DDBJ whole genome shotgun (WGS) entry which is preliminary data.</text>
</comment>
<gene>
    <name evidence="1" type="ORF">GCWU000324_02692</name>
</gene>